<keyword evidence="1" id="KW-1185">Reference proteome</keyword>
<reference evidence="2" key="1">
    <citation type="submission" date="2022-11" db="UniProtKB">
        <authorList>
            <consortium name="WormBaseParasite"/>
        </authorList>
    </citation>
    <scope>IDENTIFICATION</scope>
</reference>
<organism evidence="1 2">
    <name type="scientific">Parascaris univalens</name>
    <name type="common">Nematode worm</name>
    <dbReference type="NCBI Taxonomy" id="6257"/>
    <lineage>
        <taxon>Eukaryota</taxon>
        <taxon>Metazoa</taxon>
        <taxon>Ecdysozoa</taxon>
        <taxon>Nematoda</taxon>
        <taxon>Chromadorea</taxon>
        <taxon>Rhabditida</taxon>
        <taxon>Spirurina</taxon>
        <taxon>Ascaridomorpha</taxon>
        <taxon>Ascaridoidea</taxon>
        <taxon>Ascarididae</taxon>
        <taxon>Parascaris</taxon>
    </lineage>
</organism>
<name>A0A914ZNP4_PARUN</name>
<evidence type="ECO:0000313" key="2">
    <source>
        <dbReference type="WBParaSite" id="PgB11_g025_t01"/>
    </source>
</evidence>
<dbReference type="WBParaSite" id="PgB11_g025_t01">
    <property type="protein sequence ID" value="PgB11_g025_t01"/>
    <property type="gene ID" value="PgB11_g025"/>
</dbReference>
<protein>
    <submittedName>
        <fullName evidence="2">Nudix hydrolase domain-containing protein</fullName>
    </submittedName>
</protein>
<dbReference type="Proteomes" id="UP000887569">
    <property type="component" value="Unplaced"/>
</dbReference>
<accession>A0A914ZNP4</accession>
<sequence>VHSILSSHIRSWNSCRRCSPRCFLAMDSPLQNQTTGSVPSLVANRSSPTSAFFKPLSASSHPMSFTGASFLQL</sequence>
<proteinExistence type="predicted"/>
<dbReference type="AlphaFoldDB" id="A0A914ZNP4"/>
<evidence type="ECO:0000313" key="1">
    <source>
        <dbReference type="Proteomes" id="UP000887569"/>
    </source>
</evidence>